<proteinExistence type="predicted"/>
<protein>
    <submittedName>
        <fullName evidence="1">Glycosyltransferase</fullName>
        <ecNumber evidence="1">2.4.-.-</ecNumber>
    </submittedName>
</protein>
<organism evidence="1 2">
    <name type="scientific">Evansella alkalicola</name>
    <dbReference type="NCBI Taxonomy" id="745819"/>
    <lineage>
        <taxon>Bacteria</taxon>
        <taxon>Bacillati</taxon>
        <taxon>Bacillota</taxon>
        <taxon>Bacilli</taxon>
        <taxon>Bacillales</taxon>
        <taxon>Bacillaceae</taxon>
        <taxon>Evansella</taxon>
    </lineage>
</organism>
<keyword evidence="2" id="KW-1185">Reference proteome</keyword>
<name>A0ABS6JQQ4_9BACI</name>
<dbReference type="EC" id="2.4.-.-" evidence="1"/>
<dbReference type="Proteomes" id="UP000790580">
    <property type="component" value="Unassembled WGS sequence"/>
</dbReference>
<dbReference type="RefSeq" id="WP_088075354.1">
    <property type="nucleotide sequence ID" value="NZ_JAHQCR010000020.1"/>
</dbReference>
<accession>A0ABS6JQQ4</accession>
<sequence length="412" mass="47460">MNILYVTEMVPFHCGNNEQVRAYYQIRALLEEGCTVDCIFFHENFIYVLSGMEVLCRSFNQKNIKIFTRQNINKNYFTSIIKGFPGSIAKFTAPELNDIIRDMLKKHPYDVIQIQSKIAHNLSVTDGYPKVVIDYIGSESLKLNRQLGNTNSVIKKYWLKEKVRRMTLHETRLGKIYPIGIVQSEKDRKQFHNHNTLKVIPNIKYFPPRLKRAVKKEALIFTGMMNKVENIEAAKRLVNHIFVPLKETYQSLECWIVGGEPSDEVLALNNIEGVSVTGSVEDLSQHIRNSSVYIAPQTFGNEAQQHLIEAATQVVPIILTEEMNSMIGFTHQKEALIAITDSDFKEKIKDVLEDSYLRNRLSRNAKKYIKQRHSNESVLRLLMHTYLSQHSDDETSLSIHSNLDEARKEVGK</sequence>
<evidence type="ECO:0000313" key="2">
    <source>
        <dbReference type="Proteomes" id="UP000790580"/>
    </source>
</evidence>
<dbReference type="GO" id="GO:0016757">
    <property type="term" value="F:glycosyltransferase activity"/>
    <property type="evidence" value="ECO:0007669"/>
    <property type="project" value="UniProtKB-KW"/>
</dbReference>
<keyword evidence="1" id="KW-0328">Glycosyltransferase</keyword>
<reference evidence="1 2" key="1">
    <citation type="submission" date="2021-06" db="EMBL/GenBank/DDBJ databases">
        <title>Bacillus sp. RD4P76, an endophyte from a halophyte.</title>
        <authorList>
            <person name="Sun J.-Q."/>
        </authorList>
    </citation>
    <scope>NUCLEOTIDE SEQUENCE [LARGE SCALE GENOMIC DNA]</scope>
    <source>
        <strain evidence="1 2">JCM 17098</strain>
    </source>
</reference>
<dbReference type="EMBL" id="JAHQCR010000020">
    <property type="protein sequence ID" value="MBU9720607.1"/>
    <property type="molecule type" value="Genomic_DNA"/>
</dbReference>
<dbReference type="Pfam" id="PF13692">
    <property type="entry name" value="Glyco_trans_1_4"/>
    <property type="match status" value="1"/>
</dbReference>
<gene>
    <name evidence="1" type="ORF">KS407_04000</name>
</gene>
<comment type="caution">
    <text evidence="1">The sequence shown here is derived from an EMBL/GenBank/DDBJ whole genome shotgun (WGS) entry which is preliminary data.</text>
</comment>
<evidence type="ECO:0000313" key="1">
    <source>
        <dbReference type="EMBL" id="MBU9720607.1"/>
    </source>
</evidence>
<keyword evidence="1" id="KW-0808">Transferase</keyword>
<dbReference type="SUPFAM" id="SSF53756">
    <property type="entry name" value="UDP-Glycosyltransferase/glycogen phosphorylase"/>
    <property type="match status" value="1"/>
</dbReference>
<dbReference type="Gene3D" id="3.40.50.2000">
    <property type="entry name" value="Glycogen Phosphorylase B"/>
    <property type="match status" value="2"/>
</dbReference>